<proteinExistence type="predicted"/>
<protein>
    <submittedName>
        <fullName evidence="2">(raccoon dog) hypothetical protein</fullName>
    </submittedName>
</protein>
<dbReference type="Proteomes" id="UP000645828">
    <property type="component" value="Unassembled WGS sequence"/>
</dbReference>
<dbReference type="Gene3D" id="4.10.49.10">
    <property type="entry name" value="Cytochrome c oxidase subunit VIIc"/>
    <property type="match status" value="1"/>
</dbReference>
<sequence length="59" mass="7120">MGIWRFTTFVRNLSFSAENKWKLLILMTMYFGSGFAYFIVSFRKKAIGQPKRWDRYSVQ</sequence>
<keyword evidence="1" id="KW-1133">Transmembrane helix</keyword>
<evidence type="ECO:0000313" key="3">
    <source>
        <dbReference type="Proteomes" id="UP000645828"/>
    </source>
</evidence>
<keyword evidence="1" id="KW-0812">Transmembrane</keyword>
<keyword evidence="3" id="KW-1185">Reference proteome</keyword>
<dbReference type="GO" id="GO:0006123">
    <property type="term" value="P:mitochondrial electron transport, cytochrome c to oxygen"/>
    <property type="evidence" value="ECO:0007669"/>
    <property type="project" value="InterPro"/>
</dbReference>
<dbReference type="EMBL" id="CAJHUB010000660">
    <property type="protein sequence ID" value="CAD7671055.1"/>
    <property type="molecule type" value="Genomic_DNA"/>
</dbReference>
<keyword evidence="1" id="KW-0472">Membrane</keyword>
<evidence type="ECO:0000313" key="2">
    <source>
        <dbReference type="EMBL" id="CAD7671055.1"/>
    </source>
</evidence>
<feature type="transmembrane region" description="Helical" evidence="1">
    <location>
        <begin position="23"/>
        <end position="42"/>
    </location>
</feature>
<dbReference type="SUPFAM" id="SSF81427">
    <property type="entry name" value="Mitochondrial cytochrome c oxidase subunit VIIc (aka VIIIa)"/>
    <property type="match status" value="1"/>
</dbReference>
<name>A0A811Y1Z1_NYCPR</name>
<comment type="caution">
    <text evidence="2">The sequence shown here is derived from an EMBL/GenBank/DDBJ whole genome shotgun (WGS) entry which is preliminary data.</text>
</comment>
<dbReference type="InterPro" id="IPR036636">
    <property type="entry name" value="COX7C/Cox8_sf"/>
</dbReference>
<dbReference type="AlphaFoldDB" id="A0A811Y1Z1"/>
<dbReference type="GO" id="GO:0045277">
    <property type="term" value="C:respiratory chain complex IV"/>
    <property type="evidence" value="ECO:0007669"/>
    <property type="project" value="InterPro"/>
</dbReference>
<accession>A0A811Y1Z1</accession>
<evidence type="ECO:0000256" key="1">
    <source>
        <dbReference type="SAM" id="Phobius"/>
    </source>
</evidence>
<organism evidence="2 3">
    <name type="scientific">Nyctereutes procyonoides</name>
    <name type="common">Raccoon dog</name>
    <name type="synonym">Canis procyonoides</name>
    <dbReference type="NCBI Taxonomy" id="34880"/>
    <lineage>
        <taxon>Eukaryota</taxon>
        <taxon>Metazoa</taxon>
        <taxon>Chordata</taxon>
        <taxon>Craniata</taxon>
        <taxon>Vertebrata</taxon>
        <taxon>Euteleostomi</taxon>
        <taxon>Mammalia</taxon>
        <taxon>Eutheria</taxon>
        <taxon>Laurasiatheria</taxon>
        <taxon>Carnivora</taxon>
        <taxon>Caniformia</taxon>
        <taxon>Canidae</taxon>
        <taxon>Nyctereutes</taxon>
    </lineage>
</organism>
<dbReference type="GO" id="GO:0005739">
    <property type="term" value="C:mitochondrion"/>
    <property type="evidence" value="ECO:0007669"/>
    <property type="project" value="GOC"/>
</dbReference>
<gene>
    <name evidence="2" type="ORF">NYPRO_LOCUS3850</name>
</gene>
<reference evidence="2" key="1">
    <citation type="submission" date="2020-12" db="EMBL/GenBank/DDBJ databases">
        <authorList>
            <consortium name="Molecular Ecology Group"/>
        </authorList>
    </citation>
    <scope>NUCLEOTIDE SEQUENCE</scope>
    <source>
        <strain evidence="2">TBG_1078</strain>
    </source>
</reference>